<dbReference type="InterPro" id="IPR050821">
    <property type="entry name" value="Cytosolic_carboxypeptidase"/>
</dbReference>
<dbReference type="EMBL" id="JAQMWT010000370">
    <property type="protein sequence ID" value="KAJ8602728.1"/>
    <property type="molecule type" value="Genomic_DNA"/>
</dbReference>
<dbReference type="GO" id="GO:0008270">
    <property type="term" value="F:zinc ion binding"/>
    <property type="evidence" value="ECO:0007669"/>
    <property type="project" value="InterPro"/>
</dbReference>
<dbReference type="GO" id="GO:0004181">
    <property type="term" value="F:metallocarboxypeptidase activity"/>
    <property type="evidence" value="ECO:0007669"/>
    <property type="project" value="InterPro"/>
</dbReference>
<evidence type="ECO:0000313" key="7">
    <source>
        <dbReference type="Proteomes" id="UP001230188"/>
    </source>
</evidence>
<dbReference type="Gene3D" id="3.40.630.10">
    <property type="entry name" value="Zn peptidases"/>
    <property type="match status" value="1"/>
</dbReference>
<evidence type="ECO:0000256" key="4">
    <source>
        <dbReference type="SAM" id="MobiDB-lite"/>
    </source>
</evidence>
<comment type="similarity">
    <text evidence="2 3">Belongs to the peptidase M14 family.</text>
</comment>
<feature type="compositionally biased region" description="Basic and acidic residues" evidence="4">
    <location>
        <begin position="426"/>
        <end position="442"/>
    </location>
</feature>
<sequence>MTGAPPSLVRLEEYACEGLVFSSDFDSGNLKCARFVQGTYQLEIARDCEGTPQETRSCTWFHFRVRAEKHQKSKFKIVNMNKQGALYRFGFRVVVDDGTGWSRLSTPVDYRERRDSGEVQWEYEFQAKEEAAFAFTYPYSCEDLEKSLVDASVLASKRGVYFRRQLLCRSLEGRRVDLVTITDPKNTSSSSEEDDQTFLGDEETWLFPDARAGIEPAEKLMFRRRRPTILVGARVHPGETPASFVLEGLLDVLLAEDARSQRLRAKYVWRIVPMLNPDGVARGHYRRDARGVNLNRVYYPWPDHRVYPAQAALMILAKACPLYLFLDLHAHATKRGAFAYGNALDDPKDVVQNKLYPLLLSVNSPYFDFDGCNFSKEHMLRVDCDGSSARGAARVAVREYAGLVAAYTLECNYHCPKTINHVPASRAREASPEQRPRGRHVEPFGPDAWRGIGRALAPAVLDLDDDNPWGRVSNSKWRTLANMRAYLAAKPSVVLLRPPLPTSSKKNLRRRRRGLFLKKV</sequence>
<protein>
    <recommendedName>
        <fullName evidence="5">Peptidase M14 domain-containing protein</fullName>
    </recommendedName>
</protein>
<name>A0AAD7XLG3_9STRA</name>
<feature type="region of interest" description="Disordered" evidence="4">
    <location>
        <begin position="424"/>
        <end position="444"/>
    </location>
</feature>
<dbReference type="InterPro" id="IPR000834">
    <property type="entry name" value="Peptidase_M14"/>
</dbReference>
<evidence type="ECO:0000313" key="6">
    <source>
        <dbReference type="EMBL" id="KAJ8602728.1"/>
    </source>
</evidence>
<dbReference type="Pfam" id="PF18027">
    <property type="entry name" value="Pepdidase_M14_N"/>
    <property type="match status" value="1"/>
</dbReference>
<dbReference type="AlphaFoldDB" id="A0AAD7XLG3"/>
<gene>
    <name evidence="6" type="ORF">CTAYLR_003789</name>
</gene>
<feature type="domain" description="Peptidase M14" evidence="5">
    <location>
        <begin position="137"/>
        <end position="459"/>
    </location>
</feature>
<dbReference type="SUPFAM" id="SSF53187">
    <property type="entry name" value="Zn-dependent exopeptidases"/>
    <property type="match status" value="1"/>
</dbReference>
<evidence type="ECO:0000259" key="5">
    <source>
        <dbReference type="PROSITE" id="PS52035"/>
    </source>
</evidence>
<comment type="cofactor">
    <cofactor evidence="1">
        <name>Zn(2+)</name>
        <dbReference type="ChEBI" id="CHEBI:29105"/>
    </cofactor>
</comment>
<dbReference type="PROSITE" id="PS52035">
    <property type="entry name" value="PEPTIDASE_M14"/>
    <property type="match status" value="1"/>
</dbReference>
<reference evidence="6" key="1">
    <citation type="submission" date="2023-01" db="EMBL/GenBank/DDBJ databases">
        <title>Metagenome sequencing of chrysophaentin producing Chrysophaeum taylorii.</title>
        <authorList>
            <person name="Davison J."/>
            <person name="Bewley C."/>
        </authorList>
    </citation>
    <scope>NUCLEOTIDE SEQUENCE</scope>
    <source>
        <strain evidence="6">NIES-1699</strain>
    </source>
</reference>
<proteinExistence type="inferred from homology"/>
<dbReference type="PANTHER" id="PTHR12756">
    <property type="entry name" value="CYTOSOLIC CARBOXYPEPTIDASE"/>
    <property type="match status" value="1"/>
</dbReference>
<evidence type="ECO:0000256" key="3">
    <source>
        <dbReference type="PROSITE-ProRule" id="PRU01379"/>
    </source>
</evidence>
<dbReference type="Gene3D" id="2.60.40.3120">
    <property type="match status" value="1"/>
</dbReference>
<organism evidence="6 7">
    <name type="scientific">Chrysophaeum taylorii</name>
    <dbReference type="NCBI Taxonomy" id="2483200"/>
    <lineage>
        <taxon>Eukaryota</taxon>
        <taxon>Sar</taxon>
        <taxon>Stramenopiles</taxon>
        <taxon>Ochrophyta</taxon>
        <taxon>Pelagophyceae</taxon>
        <taxon>Pelagomonadales</taxon>
        <taxon>Pelagomonadaceae</taxon>
        <taxon>Chrysophaeum</taxon>
    </lineage>
</organism>
<dbReference type="InterPro" id="IPR040626">
    <property type="entry name" value="Pepdidase_M14_N"/>
</dbReference>
<evidence type="ECO:0000256" key="2">
    <source>
        <dbReference type="ARBA" id="ARBA00005988"/>
    </source>
</evidence>
<dbReference type="Pfam" id="PF00246">
    <property type="entry name" value="Peptidase_M14"/>
    <property type="match status" value="1"/>
</dbReference>
<dbReference type="PANTHER" id="PTHR12756:SF12">
    <property type="entry name" value="CYTOSOLIC CARBOXYPEPTIDASE-LIKE PROTEIN 5"/>
    <property type="match status" value="1"/>
</dbReference>
<accession>A0AAD7XLG3</accession>
<dbReference type="GO" id="GO:0006508">
    <property type="term" value="P:proteolysis"/>
    <property type="evidence" value="ECO:0007669"/>
    <property type="project" value="InterPro"/>
</dbReference>
<dbReference type="Proteomes" id="UP001230188">
    <property type="component" value="Unassembled WGS sequence"/>
</dbReference>
<feature type="active site" description="Proton donor/acceptor" evidence="3">
    <location>
        <position position="410"/>
    </location>
</feature>
<evidence type="ECO:0000256" key="1">
    <source>
        <dbReference type="ARBA" id="ARBA00001947"/>
    </source>
</evidence>
<keyword evidence="7" id="KW-1185">Reference proteome</keyword>
<comment type="caution">
    <text evidence="6">The sequence shown here is derived from an EMBL/GenBank/DDBJ whole genome shotgun (WGS) entry which is preliminary data.</text>
</comment>